<evidence type="ECO:0000313" key="2">
    <source>
        <dbReference type="EMBL" id="KAF2090341.1"/>
    </source>
</evidence>
<dbReference type="Proteomes" id="UP000799776">
    <property type="component" value="Unassembled WGS sequence"/>
</dbReference>
<evidence type="ECO:0000256" key="1">
    <source>
        <dbReference type="SAM" id="MobiDB-lite"/>
    </source>
</evidence>
<protein>
    <submittedName>
        <fullName evidence="2">Uncharacterized protein</fullName>
    </submittedName>
</protein>
<reference evidence="2" key="1">
    <citation type="journal article" date="2020" name="Stud. Mycol.">
        <title>101 Dothideomycetes genomes: a test case for predicting lifestyles and emergence of pathogens.</title>
        <authorList>
            <person name="Haridas S."/>
            <person name="Albert R."/>
            <person name="Binder M."/>
            <person name="Bloem J."/>
            <person name="Labutti K."/>
            <person name="Salamov A."/>
            <person name="Andreopoulos B."/>
            <person name="Baker S."/>
            <person name="Barry K."/>
            <person name="Bills G."/>
            <person name="Bluhm B."/>
            <person name="Cannon C."/>
            <person name="Castanera R."/>
            <person name="Culley D."/>
            <person name="Daum C."/>
            <person name="Ezra D."/>
            <person name="Gonzalez J."/>
            <person name="Henrissat B."/>
            <person name="Kuo A."/>
            <person name="Liang C."/>
            <person name="Lipzen A."/>
            <person name="Lutzoni F."/>
            <person name="Magnuson J."/>
            <person name="Mondo S."/>
            <person name="Nolan M."/>
            <person name="Ohm R."/>
            <person name="Pangilinan J."/>
            <person name="Park H.-J."/>
            <person name="Ramirez L."/>
            <person name="Alfaro M."/>
            <person name="Sun H."/>
            <person name="Tritt A."/>
            <person name="Yoshinaga Y."/>
            <person name="Zwiers L.-H."/>
            <person name="Turgeon B."/>
            <person name="Goodwin S."/>
            <person name="Spatafora J."/>
            <person name="Crous P."/>
            <person name="Grigoriev I."/>
        </authorList>
    </citation>
    <scope>NUCLEOTIDE SEQUENCE</scope>
    <source>
        <strain evidence="2">CBS 121410</strain>
    </source>
</reference>
<name>A0A9P4LX88_9PEZI</name>
<feature type="compositionally biased region" description="Pro residues" evidence="1">
    <location>
        <begin position="94"/>
        <end position="119"/>
    </location>
</feature>
<feature type="region of interest" description="Disordered" evidence="1">
    <location>
        <begin position="72"/>
        <end position="123"/>
    </location>
</feature>
<proteinExistence type="predicted"/>
<keyword evidence="3" id="KW-1185">Reference proteome</keyword>
<dbReference type="AlphaFoldDB" id="A0A9P4LX88"/>
<accession>A0A9P4LX88</accession>
<comment type="caution">
    <text evidence="2">The sequence shown here is derived from an EMBL/GenBank/DDBJ whole genome shotgun (WGS) entry which is preliminary data.</text>
</comment>
<organism evidence="2 3">
    <name type="scientific">Saccharata proteae CBS 121410</name>
    <dbReference type="NCBI Taxonomy" id="1314787"/>
    <lineage>
        <taxon>Eukaryota</taxon>
        <taxon>Fungi</taxon>
        <taxon>Dikarya</taxon>
        <taxon>Ascomycota</taxon>
        <taxon>Pezizomycotina</taxon>
        <taxon>Dothideomycetes</taxon>
        <taxon>Dothideomycetes incertae sedis</taxon>
        <taxon>Botryosphaeriales</taxon>
        <taxon>Saccharataceae</taxon>
        <taxon>Saccharata</taxon>
    </lineage>
</organism>
<gene>
    <name evidence="2" type="ORF">K490DRAFT_63220</name>
</gene>
<dbReference type="EMBL" id="ML978713">
    <property type="protein sequence ID" value="KAF2090341.1"/>
    <property type="molecule type" value="Genomic_DNA"/>
</dbReference>
<evidence type="ECO:0000313" key="3">
    <source>
        <dbReference type="Proteomes" id="UP000799776"/>
    </source>
</evidence>
<sequence>MAHPWPAPSNQPSLRHPPRTGYCAIYYPAQAPNSQPSLGNPSQLNYCTTYYPAQASNSQPYLRPYPRSGYSAKYYPPQAPDNQRSIGGNSTSNNPPPTIGNPPPKHQLPTNGNPPPKNLPPTIGNPKLLNTTYLAYLAAYPLFNIFSVHEFEYGLFYLAYLRTTSSPGGLKLLPPDHEIDEWLYIWATAYSADPDRFDKTNSTGTTSETMISWTQDNPKYVDARVAFLREFPAMTERRPRAHVLNYGLVEMLGGNPTEGLAKLKGQWYRDPKRTAALRSAVIREPTPDYEP</sequence>